<dbReference type="Gene3D" id="3.40.50.300">
    <property type="entry name" value="P-loop containing nucleotide triphosphate hydrolases"/>
    <property type="match status" value="1"/>
</dbReference>
<feature type="domain" description="ATPase AAA-type core" evidence="2">
    <location>
        <begin position="250"/>
        <end position="314"/>
    </location>
</feature>
<dbReference type="InterPro" id="IPR041685">
    <property type="entry name" value="AAA_GajA/Old/RecF-like"/>
</dbReference>
<dbReference type="GO" id="GO:0005524">
    <property type="term" value="F:ATP binding"/>
    <property type="evidence" value="ECO:0007669"/>
    <property type="project" value="InterPro"/>
</dbReference>
<feature type="domain" description="Endonuclease GajA/Old nuclease/RecF-like AAA" evidence="1">
    <location>
        <begin position="47"/>
        <end position="89"/>
    </location>
</feature>
<name>A0A1W1E399_9ZZZZ</name>
<evidence type="ECO:0000313" key="3">
    <source>
        <dbReference type="EMBL" id="SFV88216.1"/>
    </source>
</evidence>
<evidence type="ECO:0000259" key="2">
    <source>
        <dbReference type="Pfam" id="PF13304"/>
    </source>
</evidence>
<organism evidence="3">
    <name type="scientific">hydrothermal vent metagenome</name>
    <dbReference type="NCBI Taxonomy" id="652676"/>
    <lineage>
        <taxon>unclassified sequences</taxon>
        <taxon>metagenomes</taxon>
        <taxon>ecological metagenomes</taxon>
    </lineage>
</organism>
<dbReference type="AlphaFoldDB" id="A0A1W1E399"/>
<dbReference type="InterPro" id="IPR027417">
    <property type="entry name" value="P-loop_NTPase"/>
</dbReference>
<dbReference type="Pfam" id="PF13304">
    <property type="entry name" value="AAA_21"/>
    <property type="match status" value="1"/>
</dbReference>
<dbReference type="EMBL" id="FPIA01000021">
    <property type="protein sequence ID" value="SFV88216.1"/>
    <property type="molecule type" value="Genomic_DNA"/>
</dbReference>
<protein>
    <submittedName>
        <fullName evidence="3">Uncharacterized protein</fullName>
    </submittedName>
</protein>
<dbReference type="Pfam" id="PF13175">
    <property type="entry name" value="AAA_15"/>
    <property type="match status" value="1"/>
</dbReference>
<dbReference type="InterPro" id="IPR003959">
    <property type="entry name" value="ATPase_AAA_core"/>
</dbReference>
<dbReference type="PANTHER" id="PTHR43581:SF4">
    <property type="entry name" value="ATP_GTP PHOSPHATASE"/>
    <property type="match status" value="1"/>
</dbReference>
<gene>
    <name evidence="3" type="ORF">MNB_SUP05-SYMBIONT-7-533</name>
</gene>
<evidence type="ECO:0000259" key="1">
    <source>
        <dbReference type="Pfam" id="PF13175"/>
    </source>
</evidence>
<sequence>MKDITNQKIKPDIQRIEAWIESCKKNNSSDLEMYEQTLLELRAKLNKIDAICIKRYKCFKDFKINGLSRINIISGKNNVGKTALLEAFLLACKGDGEATIAKNRDIASNQYQTYLKTFNYSIDDNTASNTTSYCFDVKNKQELNQKELEETKKLNNDYNEFICKYIDGIVSVKPLVKETMRSGESSYINSSKPSNQMLIELYSTIQTKNIQNKFLNHLQKLDKDIKGLEPQLLHGDLVLRASLRSPTISLTVSELGEGVNRYIEILATMLSDNEYIFIDEIENGLHYSKLVGIARAVIEIAEEEDIQVFITTHDKDTIEAFSTACELLEFTDLCSIELYKNKENKLKAITRNTEQFIATVDTGIEVR</sequence>
<dbReference type="GO" id="GO:0016887">
    <property type="term" value="F:ATP hydrolysis activity"/>
    <property type="evidence" value="ECO:0007669"/>
    <property type="project" value="InterPro"/>
</dbReference>
<dbReference type="InterPro" id="IPR051396">
    <property type="entry name" value="Bact_Antivir_Def_Nuclease"/>
</dbReference>
<dbReference type="PANTHER" id="PTHR43581">
    <property type="entry name" value="ATP/GTP PHOSPHATASE"/>
    <property type="match status" value="1"/>
</dbReference>
<dbReference type="SUPFAM" id="SSF52540">
    <property type="entry name" value="P-loop containing nucleoside triphosphate hydrolases"/>
    <property type="match status" value="1"/>
</dbReference>
<reference evidence="3" key="1">
    <citation type="submission" date="2016-10" db="EMBL/GenBank/DDBJ databases">
        <authorList>
            <person name="de Groot N.N."/>
        </authorList>
    </citation>
    <scope>NUCLEOTIDE SEQUENCE</scope>
</reference>
<proteinExistence type="predicted"/>
<accession>A0A1W1E399</accession>